<organism evidence="2 3">
    <name type="scientific">Desulfotignum phosphitoxidans DSM 13687</name>
    <dbReference type="NCBI Taxonomy" id="1286635"/>
    <lineage>
        <taxon>Bacteria</taxon>
        <taxon>Pseudomonadati</taxon>
        <taxon>Thermodesulfobacteriota</taxon>
        <taxon>Desulfobacteria</taxon>
        <taxon>Desulfobacterales</taxon>
        <taxon>Desulfobacteraceae</taxon>
        <taxon>Desulfotignum</taxon>
    </lineage>
</organism>
<dbReference type="Proteomes" id="UP000014216">
    <property type="component" value="Unassembled WGS sequence"/>
</dbReference>
<sequence>MKKYDVYLMPDAIKDLENIYDYITEESGFPERGWSYIEKLKLKCQKLEIAPLRGQTRNDLMIGVRIYPLDKKTVAAFLVDEDNQMVKILNIFYGGQDYEAIMSPFKTE</sequence>
<accession>S0FYW7</accession>
<evidence type="ECO:0000313" key="2">
    <source>
        <dbReference type="EMBL" id="EMS77147.1"/>
    </source>
</evidence>
<dbReference type="Gene3D" id="3.30.2310.20">
    <property type="entry name" value="RelE-like"/>
    <property type="match status" value="1"/>
</dbReference>
<gene>
    <name evidence="2" type="ORF">Dpo_28c00030</name>
</gene>
<dbReference type="InterPro" id="IPR035093">
    <property type="entry name" value="RelE/ParE_toxin_dom_sf"/>
</dbReference>
<keyword evidence="1" id="KW-1277">Toxin-antitoxin system</keyword>
<dbReference type="InterPro" id="IPR007712">
    <property type="entry name" value="RelE/ParE_toxin"/>
</dbReference>
<dbReference type="OrthoDB" id="9814952at2"/>
<evidence type="ECO:0000256" key="1">
    <source>
        <dbReference type="ARBA" id="ARBA00022649"/>
    </source>
</evidence>
<name>S0FYW7_9BACT</name>
<proteinExistence type="predicted"/>
<dbReference type="Pfam" id="PF05016">
    <property type="entry name" value="ParE_toxin"/>
    <property type="match status" value="1"/>
</dbReference>
<protein>
    <submittedName>
        <fullName evidence="2">Plasmid stabilization system</fullName>
    </submittedName>
</protein>
<comment type="caution">
    <text evidence="2">The sequence shown here is derived from an EMBL/GenBank/DDBJ whole genome shotgun (WGS) entry which is preliminary data.</text>
</comment>
<evidence type="ECO:0000313" key="3">
    <source>
        <dbReference type="Proteomes" id="UP000014216"/>
    </source>
</evidence>
<reference evidence="2 3" key="1">
    <citation type="journal article" date="2013" name="Genome Announc.">
        <title>Draft Genome Sequence of Desulfotignum phosphitoxidans DSM 13687 Strain FiPS-3.</title>
        <authorList>
            <person name="Poehlein A."/>
            <person name="Daniel R."/>
            <person name="Simeonova D.D."/>
        </authorList>
    </citation>
    <scope>NUCLEOTIDE SEQUENCE [LARGE SCALE GENOMIC DNA]</scope>
    <source>
        <strain evidence="2 3">DSM 13687</strain>
    </source>
</reference>
<dbReference type="AlphaFoldDB" id="S0FYW7"/>
<dbReference type="RefSeq" id="WP_006968863.1">
    <property type="nucleotide sequence ID" value="NZ_APJX01000027.1"/>
</dbReference>
<dbReference type="EMBL" id="APJX01000027">
    <property type="protein sequence ID" value="EMS77147.1"/>
    <property type="molecule type" value="Genomic_DNA"/>
</dbReference>
<keyword evidence="3" id="KW-1185">Reference proteome</keyword>